<gene>
    <name evidence="1" type="ORF">MTP13_15520</name>
</gene>
<keyword evidence="2" id="KW-1185">Reference proteome</keyword>
<protein>
    <submittedName>
        <fullName evidence="1">Uncharacterized protein</fullName>
    </submittedName>
</protein>
<evidence type="ECO:0000313" key="1">
    <source>
        <dbReference type="EMBL" id="UOE25713.1"/>
    </source>
</evidence>
<dbReference type="RefSeq" id="WP_243568578.1">
    <property type="nucleotide sequence ID" value="NZ_BAAARD010000010.1"/>
</dbReference>
<dbReference type="Pfam" id="PF19952">
    <property type="entry name" value="DUF6414"/>
    <property type="match status" value="1"/>
</dbReference>
<evidence type="ECO:0000313" key="2">
    <source>
        <dbReference type="Proteomes" id="UP000831304"/>
    </source>
</evidence>
<proteinExistence type="predicted"/>
<dbReference type="Proteomes" id="UP000831304">
    <property type="component" value="Chromosome"/>
</dbReference>
<accession>A0ABY4AV44</accession>
<dbReference type="EMBL" id="CP094533">
    <property type="protein sequence ID" value="UOE25713.1"/>
    <property type="molecule type" value="Genomic_DNA"/>
</dbReference>
<name>A0ABY4AV44_9MICO</name>
<reference evidence="1 2" key="1">
    <citation type="submission" date="2022-03" db="EMBL/GenBank/DDBJ databases">
        <title>Agromyces sp. isolated from the gut of P. brevitarsis seulensis larvae.</title>
        <authorList>
            <person name="Won M."/>
            <person name="Kwon S.-W."/>
        </authorList>
    </citation>
    <scope>NUCLEOTIDE SEQUENCE [LARGE SCALE GENOMIC DNA]</scope>
    <source>
        <strain evidence="1 2">KACC 16215</strain>
    </source>
</reference>
<dbReference type="InterPro" id="IPR045633">
    <property type="entry name" value="DUF6414"/>
</dbReference>
<sequence length="464" mass="51407">MSRRSWIRHPLTSFKAWRSDRRLHEAANETKNRRPLREFVYLDAVSLHSLLVSQNATIPHEVSQAISRADEAELSGSVGTKLGSELVGGTAQLDSSTRYQTSNSNSTQSSRKAVIQTLFKELRELPLDFKLSEDGDPPTRINDVPSIATINNPRAVEAGYSFMRGTLIEVDVTLAVDPVFKLGSMMTEWSAMADEFPAMFGSGGLLGFLRDSEPIMRVLDRFLAGLIPIKATATNHVVVEVEGCEYIVHKTSIEGLEVDTHPLHIAGVTEHIGYWKDIRRVLFSGARFTILARVARDNIQNSWTPVKLADLFSEVAPGFVDQINAIRSPTASDSATGSQLGQQIAFDKALEAYKTALLPEDADWKDDDQVALARLKSKFVGGATDASMQRRAFDEIRDLIVARFEIVAPKPKRDLKVRQECRASAGLELFPSFAIDTTSRSGSNPPPIRPVERLLDTEIIAIYW</sequence>
<organism evidence="1 2">
    <name type="scientific">Agromyces soli</name>
    <dbReference type="NCBI Taxonomy" id="659012"/>
    <lineage>
        <taxon>Bacteria</taxon>
        <taxon>Bacillati</taxon>
        <taxon>Actinomycetota</taxon>
        <taxon>Actinomycetes</taxon>
        <taxon>Micrococcales</taxon>
        <taxon>Microbacteriaceae</taxon>
        <taxon>Agromyces</taxon>
    </lineage>
</organism>